<proteinExistence type="predicted"/>
<feature type="domain" description="NACHT" evidence="3">
    <location>
        <begin position="288"/>
        <end position="406"/>
    </location>
</feature>
<dbReference type="InterPro" id="IPR013087">
    <property type="entry name" value="Znf_C2H2_type"/>
</dbReference>
<dbReference type="OrthoDB" id="21416at2759"/>
<evidence type="ECO:0000313" key="4">
    <source>
        <dbReference type="EMBL" id="KAH7116478.1"/>
    </source>
</evidence>
<dbReference type="PROSITE" id="PS50297">
    <property type="entry name" value="ANK_REP_REGION"/>
    <property type="match status" value="1"/>
</dbReference>
<dbReference type="Gene3D" id="3.40.50.300">
    <property type="entry name" value="P-loop containing nucleotide triphosphate hydrolases"/>
    <property type="match status" value="1"/>
</dbReference>
<dbReference type="Pfam" id="PF24883">
    <property type="entry name" value="NPHP3_N"/>
    <property type="match status" value="1"/>
</dbReference>
<feature type="repeat" description="ANK" evidence="2">
    <location>
        <begin position="889"/>
        <end position="921"/>
    </location>
</feature>
<comment type="caution">
    <text evidence="4">The sequence shown here is derived from an EMBL/GenBank/DDBJ whole genome shotgun (WGS) entry which is preliminary data.</text>
</comment>
<dbReference type="InterPro" id="IPR036770">
    <property type="entry name" value="Ankyrin_rpt-contain_sf"/>
</dbReference>
<evidence type="ECO:0000313" key="5">
    <source>
        <dbReference type="Proteomes" id="UP000717696"/>
    </source>
</evidence>
<dbReference type="InterPro" id="IPR056884">
    <property type="entry name" value="NPHP3-like_N"/>
</dbReference>
<dbReference type="PROSITE" id="PS50088">
    <property type="entry name" value="ANK_REPEAT"/>
    <property type="match status" value="1"/>
</dbReference>
<keyword evidence="2" id="KW-0040">ANK repeat</keyword>
<dbReference type="InterPro" id="IPR056125">
    <property type="entry name" value="DUF7708"/>
</dbReference>
<protein>
    <recommendedName>
        <fullName evidence="3">NACHT domain-containing protein</fullName>
    </recommendedName>
</protein>
<dbReference type="SMART" id="SM00355">
    <property type="entry name" value="ZnF_C2H2"/>
    <property type="match status" value="2"/>
</dbReference>
<evidence type="ECO:0000259" key="3">
    <source>
        <dbReference type="PROSITE" id="PS50837"/>
    </source>
</evidence>
<gene>
    <name evidence="4" type="ORF">B0J13DRAFT_514392</name>
</gene>
<dbReference type="AlphaFoldDB" id="A0A9P9ICH0"/>
<dbReference type="Pfam" id="PF22939">
    <property type="entry name" value="WHD_GPIID"/>
    <property type="match status" value="1"/>
</dbReference>
<dbReference type="Proteomes" id="UP000717696">
    <property type="component" value="Unassembled WGS sequence"/>
</dbReference>
<dbReference type="InterPro" id="IPR054471">
    <property type="entry name" value="GPIID_WHD"/>
</dbReference>
<dbReference type="SUPFAM" id="SSF52540">
    <property type="entry name" value="P-loop containing nucleoside triphosphate hydrolases"/>
    <property type="match status" value="1"/>
</dbReference>
<sequence length="946" mass="106490">MTTHPDSFEHALRKFRDAISDEQKIAFATSSIDDVDAEIQKIQDAVGPEKRLRNFQRLSSFLEGMKGIEELVKIFLNVHEVVAFLWGPIKFVLMVTRNRLDALELILDTYVEIGGVITGLRQYKQLFKNYPQVREVLERYFYDVLEFHRHALELFARPGWKRAFSYAWPTFKTRFKPIIDSLNRHRNLLSDVKLSAAIVETQFADLSKRLDEQLQNETQKAAKDAARTVAEQRRTVFTVLGLADPKADDDHSKPENDQERILMRRHSKTSGDWILTHPEFKRWLDSPGILYLTGMPGAGKTTLVSRIIDHFRASRSTPGPKLITLFFYFSHLHESRRSFRNMLRAILSQLLYHDDSAVAYLYERCSSSSLTEPEMKTEGFLEEAAKGSLTVLPQTRTYLILDGLDECAIGQTTGIREVEKILSWAREIVSQDAADGNLNVLLSGQRDGLLDSSLADCPMITLDGVDAHGSDIGDFITSCAAKIRKKFELTTEEELNVVDRVTESSGGMFLFAGVVLGNLELQGCVADFEEEMRQETFPEGLEAAYERVAIRVLDRAPKSKREAASRILSWVACAARPLRWKEIQSLFCIDPDRGECNFKKHRVDSCKALCSSLVEVVQLGPESSVTLVHESASRYLTHTKRISILEEHVSLATFCAKYLISEAFSPTLGPQATRKVALTGYYGFQDYAVLYWNYHLEAALKQIKPEELLQSATRLQHFYKGLQARNEALPDRLSSQNIGDLMKDISLEQLCKSPKEHLEKRTGAIREQLEQLNPAMLSESESRVVFNLHGPLSFKCPKLQCHRFTYGFTDKGRRDAHILEHERPFFCPIEGCFGSRVGYPSGNLLSEHLKRVHPSCDSEVQMLFPPAKTSGTKGEGDGSMSKRSAVTRSGVTPLILATRGGHLSLCLYLIEQGAKSNYGKAAGRSSALNALCEAMNLGDVDLLNAL</sequence>
<dbReference type="PANTHER" id="PTHR10039:SF14">
    <property type="entry name" value="NACHT DOMAIN-CONTAINING PROTEIN"/>
    <property type="match status" value="1"/>
</dbReference>
<keyword evidence="5" id="KW-1185">Reference proteome</keyword>
<dbReference type="InterPro" id="IPR007111">
    <property type="entry name" value="NACHT_NTPase"/>
</dbReference>
<name>A0A9P9ICH0_9HYPO</name>
<evidence type="ECO:0000256" key="1">
    <source>
        <dbReference type="ARBA" id="ARBA00022737"/>
    </source>
</evidence>
<reference evidence="4" key="1">
    <citation type="journal article" date="2021" name="Nat. Commun.">
        <title>Genetic determinants of endophytism in the Arabidopsis root mycobiome.</title>
        <authorList>
            <person name="Mesny F."/>
            <person name="Miyauchi S."/>
            <person name="Thiergart T."/>
            <person name="Pickel B."/>
            <person name="Atanasova L."/>
            <person name="Karlsson M."/>
            <person name="Huettel B."/>
            <person name="Barry K.W."/>
            <person name="Haridas S."/>
            <person name="Chen C."/>
            <person name="Bauer D."/>
            <person name="Andreopoulos W."/>
            <person name="Pangilinan J."/>
            <person name="LaButti K."/>
            <person name="Riley R."/>
            <person name="Lipzen A."/>
            <person name="Clum A."/>
            <person name="Drula E."/>
            <person name="Henrissat B."/>
            <person name="Kohler A."/>
            <person name="Grigoriev I.V."/>
            <person name="Martin F.M."/>
            <person name="Hacquard S."/>
        </authorList>
    </citation>
    <scope>NUCLEOTIDE SEQUENCE</scope>
    <source>
        <strain evidence="4">MPI-CAGE-AT-0021</strain>
    </source>
</reference>
<organism evidence="4 5">
    <name type="scientific">Dactylonectria estremocensis</name>
    <dbReference type="NCBI Taxonomy" id="1079267"/>
    <lineage>
        <taxon>Eukaryota</taxon>
        <taxon>Fungi</taxon>
        <taxon>Dikarya</taxon>
        <taxon>Ascomycota</taxon>
        <taxon>Pezizomycotina</taxon>
        <taxon>Sordariomycetes</taxon>
        <taxon>Hypocreomycetidae</taxon>
        <taxon>Hypocreales</taxon>
        <taxon>Nectriaceae</taxon>
        <taxon>Dactylonectria</taxon>
    </lineage>
</organism>
<dbReference type="SUPFAM" id="SSF48403">
    <property type="entry name" value="Ankyrin repeat"/>
    <property type="match status" value="1"/>
</dbReference>
<dbReference type="Pfam" id="PF24809">
    <property type="entry name" value="DUF7708"/>
    <property type="match status" value="1"/>
</dbReference>
<dbReference type="EMBL" id="JAGMUU010000036">
    <property type="protein sequence ID" value="KAH7116478.1"/>
    <property type="molecule type" value="Genomic_DNA"/>
</dbReference>
<dbReference type="InterPro" id="IPR027417">
    <property type="entry name" value="P-loop_NTPase"/>
</dbReference>
<evidence type="ECO:0000256" key="2">
    <source>
        <dbReference type="PROSITE-ProRule" id="PRU00023"/>
    </source>
</evidence>
<keyword evidence="1" id="KW-0677">Repeat</keyword>
<dbReference type="InterPro" id="IPR002110">
    <property type="entry name" value="Ankyrin_rpt"/>
</dbReference>
<dbReference type="PROSITE" id="PS50837">
    <property type="entry name" value="NACHT"/>
    <property type="match status" value="1"/>
</dbReference>
<dbReference type="PANTHER" id="PTHR10039">
    <property type="entry name" value="AMELOGENIN"/>
    <property type="match status" value="1"/>
</dbReference>
<accession>A0A9P9ICH0</accession>
<feature type="non-terminal residue" evidence="4">
    <location>
        <position position="946"/>
    </location>
</feature>